<evidence type="ECO:0000256" key="6">
    <source>
        <dbReference type="ARBA" id="ARBA00022679"/>
    </source>
</evidence>
<proteinExistence type="predicted"/>
<feature type="domain" description="Protein kinase" evidence="17">
    <location>
        <begin position="366"/>
        <end position="672"/>
    </location>
</feature>
<keyword evidence="7" id="KW-0547">Nucleotide-binding</keyword>
<sequence>MMETSLREQLLKKIHALEAEQASLKQKISELILDHDIRPNLGSPQKSRLAGSTTKGGASNDGGQDETWCQKGPGSSGQHSSALPKESRSFCDPPTPTSGVGTLQPDLDFSELQYLNILESVGQTVCVFDFAGRIIYWNRASEILYGYSAAEALGQNVLELVVCDKEKDDAYHLMNRFSLGESWSGTISVKNKLGKQFVTFVTNSPFYDDKGSLIGVIGVGVDSQRFLQKTPIPSSKTYTSSSQPNNVLLSTKNNIESPQPLQVVIASKISNLAYKMTNKVRWKLKTQENTVEHKIRVKDSRYFDQGFSENDHRDIATPSEASLQGKGIPPMEKVSREHLRDSRGEHKIEIHKIITSRAESWFNKKRRGWSWRGSEHDGLVERTTHGISPSMNCKQEDDIDQQKTSGSYAKPELQVMDSDQSVNEASDSESSTTKASSRSSRKWNSSRSSSATGISDIGKDPLHYAILWEDLTIGVQIGRGSCGSVYHGLWRSSDVAVKVFCKLDYSDDLLHSFRQEARGMNYLHLCNPPIVHRDLKSSNLLVDKNWTVKVGDFGLSRIKHATFLTTKSGKGTAEWMAPEVIRDEPSDEKSDVYSFGVILWELATQKIPWDTLNSFQVIGTVGYMDQRLQIPEDTDPYWASLIESCWNSEPKWRPTFEELLEKLKVLQKHYAIQRLKATNTPLAQG</sequence>
<evidence type="ECO:0000313" key="19">
    <source>
        <dbReference type="EMBL" id="MCL7032478.1"/>
    </source>
</evidence>
<dbReference type="PROSITE" id="PS00108">
    <property type="entry name" value="PROTEIN_KINASE_ST"/>
    <property type="match status" value="1"/>
</dbReference>
<dbReference type="InterPro" id="IPR001245">
    <property type="entry name" value="Ser-Thr/Tyr_kinase_cat_dom"/>
</dbReference>
<dbReference type="SUPFAM" id="SSF55785">
    <property type="entry name" value="PYP-like sensor domain (PAS domain)"/>
    <property type="match status" value="1"/>
</dbReference>
<feature type="coiled-coil region" evidence="15">
    <location>
        <begin position="7"/>
        <end position="34"/>
    </location>
</feature>
<evidence type="ECO:0000313" key="20">
    <source>
        <dbReference type="Proteomes" id="UP001177140"/>
    </source>
</evidence>
<dbReference type="GO" id="GO:0004674">
    <property type="term" value="F:protein serine/threonine kinase activity"/>
    <property type="evidence" value="ECO:0007669"/>
    <property type="project" value="UniProtKB-KW"/>
</dbReference>
<dbReference type="PANTHER" id="PTHR44329">
    <property type="entry name" value="SERINE/THREONINE-PROTEIN KINASE TNNI3K-RELATED"/>
    <property type="match status" value="1"/>
</dbReference>
<dbReference type="CDD" id="cd00130">
    <property type="entry name" value="PAS"/>
    <property type="match status" value="1"/>
</dbReference>
<evidence type="ECO:0000256" key="1">
    <source>
        <dbReference type="ARBA" id="ARBA00004370"/>
    </source>
</evidence>
<evidence type="ECO:0000256" key="15">
    <source>
        <dbReference type="SAM" id="Coils"/>
    </source>
</evidence>
<comment type="subcellular location">
    <subcellularLocation>
        <location evidence="1">Membrane</location>
    </subcellularLocation>
</comment>
<keyword evidence="12" id="KW-0675">Receptor</keyword>
<comment type="catalytic activity">
    <reaction evidence="13">
        <text>L-threonyl-[protein] + ATP = O-phospho-L-threonyl-[protein] + ADP + H(+)</text>
        <dbReference type="Rhea" id="RHEA:46608"/>
        <dbReference type="Rhea" id="RHEA-COMP:11060"/>
        <dbReference type="Rhea" id="RHEA-COMP:11605"/>
        <dbReference type="ChEBI" id="CHEBI:15378"/>
        <dbReference type="ChEBI" id="CHEBI:30013"/>
        <dbReference type="ChEBI" id="CHEBI:30616"/>
        <dbReference type="ChEBI" id="CHEBI:61977"/>
        <dbReference type="ChEBI" id="CHEBI:456216"/>
        <dbReference type="EC" id="2.7.11.1"/>
    </reaction>
</comment>
<feature type="compositionally biased region" description="Polar residues" evidence="16">
    <location>
        <begin position="42"/>
        <end position="57"/>
    </location>
</feature>
<keyword evidence="8" id="KW-0418">Kinase</keyword>
<evidence type="ECO:0000256" key="9">
    <source>
        <dbReference type="ARBA" id="ARBA00022840"/>
    </source>
</evidence>
<comment type="caution">
    <text evidence="19">The sequence shown here is derived from an EMBL/GenBank/DDBJ whole genome shotgun (WGS) entry which is preliminary data.</text>
</comment>
<dbReference type="Pfam" id="PF07714">
    <property type="entry name" value="PK_Tyr_Ser-Thr"/>
    <property type="match status" value="1"/>
</dbReference>
<dbReference type="GO" id="GO:0016020">
    <property type="term" value="C:membrane"/>
    <property type="evidence" value="ECO:0007669"/>
    <property type="project" value="UniProtKB-SubCell"/>
</dbReference>
<evidence type="ECO:0000256" key="14">
    <source>
        <dbReference type="ARBA" id="ARBA00048679"/>
    </source>
</evidence>
<evidence type="ECO:0000259" key="18">
    <source>
        <dbReference type="PROSITE" id="PS50112"/>
    </source>
</evidence>
<dbReference type="EMBL" id="JAJJMA010123896">
    <property type="protein sequence ID" value="MCL7032478.1"/>
    <property type="molecule type" value="Genomic_DNA"/>
</dbReference>
<evidence type="ECO:0000256" key="8">
    <source>
        <dbReference type="ARBA" id="ARBA00022777"/>
    </source>
</evidence>
<keyword evidence="20" id="KW-1185">Reference proteome</keyword>
<evidence type="ECO:0000256" key="13">
    <source>
        <dbReference type="ARBA" id="ARBA00047899"/>
    </source>
</evidence>
<feature type="compositionally biased region" description="Low complexity" evidence="16">
    <location>
        <begin position="424"/>
        <end position="450"/>
    </location>
</feature>
<name>A0AA41VB93_PAPNU</name>
<dbReference type="SUPFAM" id="SSF56112">
    <property type="entry name" value="Protein kinase-like (PK-like)"/>
    <property type="match status" value="1"/>
</dbReference>
<dbReference type="EC" id="2.7.11.1" evidence="2"/>
<comment type="catalytic activity">
    <reaction evidence="14">
        <text>L-seryl-[protein] + ATP = O-phospho-L-seryl-[protein] + ADP + H(+)</text>
        <dbReference type="Rhea" id="RHEA:17989"/>
        <dbReference type="Rhea" id="RHEA-COMP:9863"/>
        <dbReference type="Rhea" id="RHEA-COMP:11604"/>
        <dbReference type="ChEBI" id="CHEBI:15378"/>
        <dbReference type="ChEBI" id="CHEBI:29999"/>
        <dbReference type="ChEBI" id="CHEBI:30616"/>
        <dbReference type="ChEBI" id="CHEBI:83421"/>
        <dbReference type="ChEBI" id="CHEBI:456216"/>
        <dbReference type="EC" id="2.7.11.1"/>
    </reaction>
</comment>
<dbReference type="InterPro" id="IPR035965">
    <property type="entry name" value="PAS-like_dom_sf"/>
</dbReference>
<dbReference type="CDD" id="cd13999">
    <property type="entry name" value="STKc_MAP3K-like"/>
    <property type="match status" value="1"/>
</dbReference>
<keyword evidence="11" id="KW-0472">Membrane</keyword>
<dbReference type="Gene3D" id="1.10.510.10">
    <property type="entry name" value="Transferase(Phosphotransferase) domain 1"/>
    <property type="match status" value="1"/>
</dbReference>
<evidence type="ECO:0000259" key="17">
    <source>
        <dbReference type="PROSITE" id="PS50011"/>
    </source>
</evidence>
<evidence type="ECO:0000256" key="5">
    <source>
        <dbReference type="ARBA" id="ARBA00022606"/>
    </source>
</evidence>
<accession>A0AA41VB93</accession>
<protein>
    <recommendedName>
        <fullName evidence="2">non-specific serine/threonine protein kinase</fullName>
        <ecNumber evidence="2">2.7.11.1</ecNumber>
    </recommendedName>
</protein>
<dbReference type="Pfam" id="PF00989">
    <property type="entry name" value="PAS"/>
    <property type="match status" value="1"/>
</dbReference>
<dbReference type="InterPro" id="IPR051681">
    <property type="entry name" value="Ser/Thr_Kinases-Pseudokinases"/>
</dbReference>
<dbReference type="Gene3D" id="3.30.450.20">
    <property type="entry name" value="PAS domain"/>
    <property type="match status" value="1"/>
</dbReference>
<keyword evidence="3" id="KW-0723">Serine/threonine-protein kinase</keyword>
<dbReference type="NCBIfam" id="TIGR00229">
    <property type="entry name" value="sensory_box"/>
    <property type="match status" value="1"/>
</dbReference>
<dbReference type="PROSITE" id="PS50011">
    <property type="entry name" value="PROTEIN_KINASE_DOM"/>
    <property type="match status" value="1"/>
</dbReference>
<feature type="region of interest" description="Disordered" evidence="16">
    <location>
        <begin position="382"/>
        <end position="453"/>
    </location>
</feature>
<gene>
    <name evidence="19" type="ORF">MKW94_005628</name>
</gene>
<feature type="domain" description="PAS" evidence="18">
    <location>
        <begin position="110"/>
        <end position="161"/>
    </location>
</feature>
<feature type="region of interest" description="Disordered" evidence="16">
    <location>
        <begin position="37"/>
        <end position="103"/>
    </location>
</feature>
<dbReference type="AlphaFoldDB" id="A0AA41VB93"/>
<organism evidence="19 20">
    <name type="scientific">Papaver nudicaule</name>
    <name type="common">Iceland poppy</name>
    <dbReference type="NCBI Taxonomy" id="74823"/>
    <lineage>
        <taxon>Eukaryota</taxon>
        <taxon>Viridiplantae</taxon>
        <taxon>Streptophyta</taxon>
        <taxon>Embryophyta</taxon>
        <taxon>Tracheophyta</taxon>
        <taxon>Spermatophyta</taxon>
        <taxon>Magnoliopsida</taxon>
        <taxon>Ranunculales</taxon>
        <taxon>Papaveraceae</taxon>
        <taxon>Papaveroideae</taxon>
        <taxon>Papaver</taxon>
    </lineage>
</organism>
<keyword evidence="10" id="KW-0157">Chromophore</keyword>
<dbReference type="InterPro" id="IPR000719">
    <property type="entry name" value="Prot_kinase_dom"/>
</dbReference>
<evidence type="ECO:0000256" key="12">
    <source>
        <dbReference type="ARBA" id="ARBA00023170"/>
    </source>
</evidence>
<evidence type="ECO:0000256" key="7">
    <source>
        <dbReference type="ARBA" id="ARBA00022741"/>
    </source>
</evidence>
<dbReference type="PRINTS" id="PR00109">
    <property type="entry name" value="TYRKINASE"/>
</dbReference>
<keyword evidence="4" id="KW-0600">Photoreceptor protein</keyword>
<dbReference type="GO" id="GO:0009881">
    <property type="term" value="F:photoreceptor activity"/>
    <property type="evidence" value="ECO:0007669"/>
    <property type="project" value="UniProtKB-KW"/>
</dbReference>
<keyword evidence="5" id="KW-0716">Sensory transduction</keyword>
<dbReference type="FunFam" id="1.10.510.10:FF:000476">
    <property type="entry name" value="PAS domain-containing protein tyrosine kinase family protein"/>
    <property type="match status" value="1"/>
</dbReference>
<evidence type="ECO:0000256" key="4">
    <source>
        <dbReference type="ARBA" id="ARBA00022543"/>
    </source>
</evidence>
<evidence type="ECO:0000256" key="11">
    <source>
        <dbReference type="ARBA" id="ARBA00023136"/>
    </source>
</evidence>
<reference evidence="19" key="1">
    <citation type="submission" date="2022-03" db="EMBL/GenBank/DDBJ databases">
        <title>A functionally conserved STORR gene fusion in Papaver species that diverged 16.8 million years ago.</title>
        <authorList>
            <person name="Catania T."/>
        </authorList>
    </citation>
    <scope>NUCLEOTIDE SEQUENCE</scope>
    <source>
        <strain evidence="19">S-191538</strain>
    </source>
</reference>
<keyword evidence="15" id="KW-0175">Coiled coil</keyword>
<dbReference type="InterPro" id="IPR013767">
    <property type="entry name" value="PAS_fold"/>
</dbReference>
<dbReference type="GO" id="GO:0005524">
    <property type="term" value="F:ATP binding"/>
    <property type="evidence" value="ECO:0007669"/>
    <property type="project" value="UniProtKB-KW"/>
</dbReference>
<dbReference type="SMART" id="SM00220">
    <property type="entry name" value="S_TKc"/>
    <property type="match status" value="1"/>
</dbReference>
<evidence type="ECO:0000256" key="2">
    <source>
        <dbReference type="ARBA" id="ARBA00012513"/>
    </source>
</evidence>
<evidence type="ECO:0000256" key="3">
    <source>
        <dbReference type="ARBA" id="ARBA00022527"/>
    </source>
</evidence>
<dbReference type="Proteomes" id="UP001177140">
    <property type="component" value="Unassembled WGS sequence"/>
</dbReference>
<dbReference type="PROSITE" id="PS50112">
    <property type="entry name" value="PAS"/>
    <property type="match status" value="1"/>
</dbReference>
<dbReference type="InterPro" id="IPR011009">
    <property type="entry name" value="Kinase-like_dom_sf"/>
</dbReference>
<dbReference type="InterPro" id="IPR000014">
    <property type="entry name" value="PAS"/>
</dbReference>
<keyword evidence="6" id="KW-0808">Transferase</keyword>
<dbReference type="InterPro" id="IPR008271">
    <property type="entry name" value="Ser/Thr_kinase_AS"/>
</dbReference>
<dbReference type="SMART" id="SM00091">
    <property type="entry name" value="PAS"/>
    <property type="match status" value="1"/>
</dbReference>
<keyword evidence="9" id="KW-0067">ATP-binding</keyword>
<evidence type="ECO:0000256" key="16">
    <source>
        <dbReference type="SAM" id="MobiDB-lite"/>
    </source>
</evidence>
<dbReference type="GO" id="GO:0006355">
    <property type="term" value="P:regulation of DNA-templated transcription"/>
    <property type="evidence" value="ECO:0007669"/>
    <property type="project" value="InterPro"/>
</dbReference>
<evidence type="ECO:0000256" key="10">
    <source>
        <dbReference type="ARBA" id="ARBA00022991"/>
    </source>
</evidence>
<dbReference type="PANTHER" id="PTHR44329:SF47">
    <property type="entry name" value="SERINE_THREONINE-PROTEIN KINASE ROCO5-RELATED"/>
    <property type="match status" value="1"/>
</dbReference>